<dbReference type="EMBL" id="JAWDGP010006323">
    <property type="protein sequence ID" value="KAK3743201.1"/>
    <property type="molecule type" value="Genomic_DNA"/>
</dbReference>
<gene>
    <name evidence="1" type="ORF">RRG08_064054</name>
</gene>
<organism evidence="1 2">
    <name type="scientific">Elysia crispata</name>
    <name type="common">lettuce slug</name>
    <dbReference type="NCBI Taxonomy" id="231223"/>
    <lineage>
        <taxon>Eukaryota</taxon>
        <taxon>Metazoa</taxon>
        <taxon>Spiralia</taxon>
        <taxon>Lophotrochozoa</taxon>
        <taxon>Mollusca</taxon>
        <taxon>Gastropoda</taxon>
        <taxon>Heterobranchia</taxon>
        <taxon>Euthyneura</taxon>
        <taxon>Panpulmonata</taxon>
        <taxon>Sacoglossa</taxon>
        <taxon>Placobranchoidea</taxon>
        <taxon>Plakobranchidae</taxon>
        <taxon>Elysia</taxon>
    </lineage>
</organism>
<dbReference type="AlphaFoldDB" id="A0AAE1CXK7"/>
<evidence type="ECO:0000313" key="2">
    <source>
        <dbReference type="Proteomes" id="UP001283361"/>
    </source>
</evidence>
<dbReference type="Proteomes" id="UP001283361">
    <property type="component" value="Unassembled WGS sequence"/>
</dbReference>
<protein>
    <submittedName>
        <fullName evidence="1">Uncharacterized protein</fullName>
    </submittedName>
</protein>
<comment type="caution">
    <text evidence="1">The sequence shown here is derived from an EMBL/GenBank/DDBJ whole genome shotgun (WGS) entry which is preliminary data.</text>
</comment>
<accession>A0AAE1CXK7</accession>
<sequence length="89" mass="10048">MFSQRSCTLGTAMYTVRLTGNLNYQIESFPGDQVTQRDYESESVENLFLSDFGTMIANRTISLSLSMTPHVLPGLYQIIRSNALVQHEI</sequence>
<proteinExistence type="predicted"/>
<name>A0AAE1CXK7_9GAST</name>
<reference evidence="1" key="1">
    <citation type="journal article" date="2023" name="G3 (Bethesda)">
        <title>A reference genome for the long-term kleptoplast-retaining sea slug Elysia crispata morphotype clarki.</title>
        <authorList>
            <person name="Eastman K.E."/>
            <person name="Pendleton A.L."/>
            <person name="Shaikh M.A."/>
            <person name="Suttiyut T."/>
            <person name="Ogas R."/>
            <person name="Tomko P."/>
            <person name="Gavelis G."/>
            <person name="Widhalm J.R."/>
            <person name="Wisecaver J.H."/>
        </authorList>
    </citation>
    <scope>NUCLEOTIDE SEQUENCE</scope>
    <source>
        <strain evidence="1">ECLA1</strain>
    </source>
</reference>
<keyword evidence="2" id="KW-1185">Reference proteome</keyword>
<evidence type="ECO:0000313" key="1">
    <source>
        <dbReference type="EMBL" id="KAK3743201.1"/>
    </source>
</evidence>